<accession>A0A1G6GPJ0</accession>
<comment type="similarity">
    <text evidence="1">Belongs to the LytR/CpsA/Psr (LCP) family.</text>
</comment>
<feature type="transmembrane region" description="Helical" evidence="3">
    <location>
        <begin position="20"/>
        <end position="47"/>
    </location>
</feature>
<feature type="region of interest" description="Disordered" evidence="2">
    <location>
        <begin position="360"/>
        <end position="417"/>
    </location>
</feature>
<dbReference type="Gene3D" id="3.40.630.190">
    <property type="entry name" value="LCP protein"/>
    <property type="match status" value="1"/>
</dbReference>
<dbReference type="AlphaFoldDB" id="A0A1G6GPJ0"/>
<gene>
    <name evidence="5" type="ORF">SAMN05216418_0430</name>
</gene>
<dbReference type="OrthoDB" id="9782542at2"/>
<dbReference type="STRING" id="993073.AS029_00960"/>
<dbReference type="InterPro" id="IPR004474">
    <property type="entry name" value="LytR_CpsA_psr"/>
</dbReference>
<evidence type="ECO:0000256" key="2">
    <source>
        <dbReference type="SAM" id="MobiDB-lite"/>
    </source>
</evidence>
<keyword evidence="3" id="KW-0812">Transmembrane</keyword>
<dbReference type="PANTHER" id="PTHR33392">
    <property type="entry name" value="POLYISOPRENYL-TEICHOIC ACID--PEPTIDOGLYCAN TEICHOIC ACID TRANSFERASE TAGU"/>
    <property type="match status" value="1"/>
</dbReference>
<keyword evidence="3" id="KW-1133">Transmembrane helix</keyword>
<protein>
    <submittedName>
        <fullName evidence="5">Transcriptional attenuator, LytR family</fullName>
    </submittedName>
</protein>
<sequence>MPRRRRTVAQHARLRSPHPLGQLATLVAVAAVVAVVSVLGVVSYTAYDLTADFVDEAVVVQNQPPVPPDLGQLEGGVNMMVVGIDACEENLIALFGERCEGPDSEGRLNDVNILVHISDAPRKVTVVSFPRDLVFDAPACDTSEGGRFDGGYLQINELYTYGGLSCVITAISDMSGQQIQFGAMVTFGGVIEITNAIGGVEICLASDMRDENTGIDWEAGPRTIQGIEALQFLRTRYGVGGSDLARVSNQQQYMSRLARKLVSEEVLSNPATVLRLASTGLRNVTPTQSLTNPLTLVQVAEAVKDVPFEDIVFVQYPTVEAPSDRNRVAPNYSAAEVLWDALAANQAIEVTGDVSVNGGTVVADATPTPDASPTEEAPPAEEVEPGTVDPATGAVALPPSISGSSAAQQTCSAGVVN</sequence>
<feature type="compositionally biased region" description="Polar residues" evidence="2">
    <location>
        <begin position="401"/>
        <end position="417"/>
    </location>
</feature>
<feature type="compositionally biased region" description="Low complexity" evidence="2">
    <location>
        <begin position="362"/>
        <end position="377"/>
    </location>
</feature>
<organism evidence="5 6">
    <name type="scientific">Microbacterium enclense</name>
    <dbReference type="NCBI Taxonomy" id="993073"/>
    <lineage>
        <taxon>Bacteria</taxon>
        <taxon>Bacillati</taxon>
        <taxon>Actinomycetota</taxon>
        <taxon>Actinomycetes</taxon>
        <taxon>Micrococcales</taxon>
        <taxon>Microbacteriaceae</taxon>
        <taxon>Microbacterium</taxon>
    </lineage>
</organism>
<dbReference type="Pfam" id="PF03816">
    <property type="entry name" value="LytR_cpsA_psr"/>
    <property type="match status" value="1"/>
</dbReference>
<proteinExistence type="inferred from homology"/>
<evidence type="ECO:0000256" key="1">
    <source>
        <dbReference type="ARBA" id="ARBA00006068"/>
    </source>
</evidence>
<dbReference type="PANTHER" id="PTHR33392:SF6">
    <property type="entry name" value="POLYISOPRENYL-TEICHOIC ACID--PEPTIDOGLYCAN TEICHOIC ACID TRANSFERASE TAGU"/>
    <property type="match status" value="1"/>
</dbReference>
<dbReference type="NCBIfam" id="TIGR00350">
    <property type="entry name" value="lytR_cpsA_psr"/>
    <property type="match status" value="1"/>
</dbReference>
<evidence type="ECO:0000313" key="6">
    <source>
        <dbReference type="Proteomes" id="UP000183203"/>
    </source>
</evidence>
<evidence type="ECO:0000259" key="4">
    <source>
        <dbReference type="Pfam" id="PF03816"/>
    </source>
</evidence>
<dbReference type="RefSeq" id="WP_058230746.1">
    <property type="nucleotide sequence ID" value="NZ_FMYG01000001.1"/>
</dbReference>
<reference evidence="5 6" key="1">
    <citation type="submission" date="2016-09" db="EMBL/GenBank/DDBJ databases">
        <authorList>
            <person name="Capua I."/>
            <person name="De Benedictis P."/>
            <person name="Joannis T."/>
            <person name="Lombin L.H."/>
            <person name="Cattoli G."/>
        </authorList>
    </citation>
    <scope>NUCLEOTIDE SEQUENCE [LARGE SCALE GENOMIC DNA]</scope>
    <source>
        <strain evidence="5 6">NIO-1002</strain>
    </source>
</reference>
<name>A0A1G6GPJ0_9MICO</name>
<evidence type="ECO:0000256" key="3">
    <source>
        <dbReference type="SAM" id="Phobius"/>
    </source>
</evidence>
<dbReference type="InterPro" id="IPR050922">
    <property type="entry name" value="LytR/CpsA/Psr_CW_biosynth"/>
</dbReference>
<evidence type="ECO:0000313" key="5">
    <source>
        <dbReference type="EMBL" id="SDB83116.1"/>
    </source>
</evidence>
<keyword evidence="3" id="KW-0472">Membrane</keyword>
<feature type="domain" description="Cell envelope-related transcriptional attenuator" evidence="4">
    <location>
        <begin position="109"/>
        <end position="261"/>
    </location>
</feature>
<dbReference type="EMBL" id="FMYG01000001">
    <property type="protein sequence ID" value="SDB83116.1"/>
    <property type="molecule type" value="Genomic_DNA"/>
</dbReference>
<dbReference type="Proteomes" id="UP000183203">
    <property type="component" value="Unassembled WGS sequence"/>
</dbReference>